<dbReference type="Gene3D" id="3.40.50.1820">
    <property type="entry name" value="alpha/beta hydrolase"/>
    <property type="match status" value="1"/>
</dbReference>
<protein>
    <recommendedName>
        <fullName evidence="1">Thioesterase domain-containing protein</fullName>
    </recommendedName>
</protein>
<dbReference type="Proteomes" id="UP001595075">
    <property type="component" value="Unassembled WGS sequence"/>
</dbReference>
<dbReference type="Pfam" id="PF00975">
    <property type="entry name" value="Thioesterase"/>
    <property type="match status" value="1"/>
</dbReference>
<sequence length="260" mass="28594">MASNPLTIQKRRSLTGNGVPLYLVHDGSGTVANYCKLGSLDCDVFGIQDPHFMTSEPWVGGMLEMAKHYVALIEKTTPRGKIVLGGWSFGGLVAVQLAHELRSHSTLEVQGIILMEAIYPSIPEGNQDVSAWPGLSAIRSAAVREKVTKSITQSSHIMDTWSPPAWVSKDLGVTLSAEARTSQPTVVLLRGMKDDVPDNTYAVRFNRLRKQPLLGWEEYKSGFITKVFEIEGSHLTLFETENASITCPHLRTEKDTLNDG</sequence>
<accession>A0ABR4BSB3</accession>
<keyword evidence="3" id="KW-1185">Reference proteome</keyword>
<evidence type="ECO:0000259" key="1">
    <source>
        <dbReference type="Pfam" id="PF00975"/>
    </source>
</evidence>
<name>A0ABR4BSB3_9HELO</name>
<gene>
    <name evidence="2" type="ORF">VTL71DRAFT_9176</name>
</gene>
<comment type="caution">
    <text evidence="2">The sequence shown here is derived from an EMBL/GenBank/DDBJ whole genome shotgun (WGS) entry which is preliminary data.</text>
</comment>
<proteinExistence type="predicted"/>
<organism evidence="2 3">
    <name type="scientific">Oculimacula yallundae</name>
    <dbReference type="NCBI Taxonomy" id="86028"/>
    <lineage>
        <taxon>Eukaryota</taxon>
        <taxon>Fungi</taxon>
        <taxon>Dikarya</taxon>
        <taxon>Ascomycota</taxon>
        <taxon>Pezizomycotina</taxon>
        <taxon>Leotiomycetes</taxon>
        <taxon>Helotiales</taxon>
        <taxon>Ploettnerulaceae</taxon>
        <taxon>Oculimacula</taxon>
    </lineage>
</organism>
<dbReference type="EMBL" id="JAZHXI010000021">
    <property type="protein sequence ID" value="KAL2060535.1"/>
    <property type="molecule type" value="Genomic_DNA"/>
</dbReference>
<evidence type="ECO:0000313" key="2">
    <source>
        <dbReference type="EMBL" id="KAL2060535.1"/>
    </source>
</evidence>
<dbReference type="InterPro" id="IPR029058">
    <property type="entry name" value="AB_hydrolase_fold"/>
</dbReference>
<feature type="domain" description="Thioesterase" evidence="1">
    <location>
        <begin position="20"/>
        <end position="127"/>
    </location>
</feature>
<reference evidence="2 3" key="1">
    <citation type="journal article" date="2024" name="Commun. Biol.">
        <title>Comparative genomic analysis of thermophilic fungi reveals convergent evolutionary adaptations and gene losses.</title>
        <authorList>
            <person name="Steindorff A.S."/>
            <person name="Aguilar-Pontes M.V."/>
            <person name="Robinson A.J."/>
            <person name="Andreopoulos B."/>
            <person name="LaButti K."/>
            <person name="Kuo A."/>
            <person name="Mondo S."/>
            <person name="Riley R."/>
            <person name="Otillar R."/>
            <person name="Haridas S."/>
            <person name="Lipzen A."/>
            <person name="Grimwood J."/>
            <person name="Schmutz J."/>
            <person name="Clum A."/>
            <person name="Reid I.D."/>
            <person name="Moisan M.C."/>
            <person name="Butler G."/>
            <person name="Nguyen T.T.M."/>
            <person name="Dewar K."/>
            <person name="Conant G."/>
            <person name="Drula E."/>
            <person name="Henrissat B."/>
            <person name="Hansel C."/>
            <person name="Singer S."/>
            <person name="Hutchinson M.I."/>
            <person name="de Vries R.P."/>
            <person name="Natvig D.O."/>
            <person name="Powell A.J."/>
            <person name="Tsang A."/>
            <person name="Grigoriev I.V."/>
        </authorList>
    </citation>
    <scope>NUCLEOTIDE SEQUENCE [LARGE SCALE GENOMIC DNA]</scope>
    <source>
        <strain evidence="2 3">CBS 494.80</strain>
    </source>
</reference>
<dbReference type="InterPro" id="IPR001031">
    <property type="entry name" value="Thioesterase"/>
</dbReference>
<evidence type="ECO:0000313" key="3">
    <source>
        <dbReference type="Proteomes" id="UP001595075"/>
    </source>
</evidence>
<dbReference type="SUPFAM" id="SSF53474">
    <property type="entry name" value="alpha/beta-Hydrolases"/>
    <property type="match status" value="1"/>
</dbReference>